<dbReference type="EMBL" id="BTGU01000045">
    <property type="protein sequence ID" value="GMN53287.1"/>
    <property type="molecule type" value="Genomic_DNA"/>
</dbReference>
<proteinExistence type="predicted"/>
<dbReference type="AlphaFoldDB" id="A0AA88AM07"/>
<evidence type="ECO:0000313" key="2">
    <source>
        <dbReference type="EMBL" id="GMN53287.1"/>
    </source>
</evidence>
<keyword evidence="3" id="KW-1185">Reference proteome</keyword>
<organism evidence="2 3">
    <name type="scientific">Ficus carica</name>
    <name type="common">Common fig</name>
    <dbReference type="NCBI Taxonomy" id="3494"/>
    <lineage>
        <taxon>Eukaryota</taxon>
        <taxon>Viridiplantae</taxon>
        <taxon>Streptophyta</taxon>
        <taxon>Embryophyta</taxon>
        <taxon>Tracheophyta</taxon>
        <taxon>Spermatophyta</taxon>
        <taxon>Magnoliopsida</taxon>
        <taxon>eudicotyledons</taxon>
        <taxon>Gunneridae</taxon>
        <taxon>Pentapetalae</taxon>
        <taxon>rosids</taxon>
        <taxon>fabids</taxon>
        <taxon>Rosales</taxon>
        <taxon>Moraceae</taxon>
        <taxon>Ficeae</taxon>
        <taxon>Ficus</taxon>
    </lineage>
</organism>
<feature type="compositionally biased region" description="Low complexity" evidence="1">
    <location>
        <begin position="41"/>
        <end position="50"/>
    </location>
</feature>
<dbReference type="Proteomes" id="UP001187192">
    <property type="component" value="Unassembled WGS sequence"/>
</dbReference>
<gene>
    <name evidence="2" type="ORF">TIFTF001_022430</name>
</gene>
<sequence>MVVTRSTPKATPNSPQLELEEVDNETRSKRIQDRPQKKKPSAAPSLHSLASSTAGRLLTYSMNVSNELMPSGVVLTCCPTLLVYRPNMA</sequence>
<comment type="caution">
    <text evidence="2">The sequence shown here is derived from an EMBL/GenBank/DDBJ whole genome shotgun (WGS) entry which is preliminary data.</text>
</comment>
<evidence type="ECO:0000256" key="1">
    <source>
        <dbReference type="SAM" id="MobiDB-lite"/>
    </source>
</evidence>
<reference evidence="2" key="1">
    <citation type="submission" date="2023-07" db="EMBL/GenBank/DDBJ databases">
        <title>draft genome sequence of fig (Ficus carica).</title>
        <authorList>
            <person name="Takahashi T."/>
            <person name="Nishimura K."/>
        </authorList>
    </citation>
    <scope>NUCLEOTIDE SEQUENCE</scope>
</reference>
<feature type="region of interest" description="Disordered" evidence="1">
    <location>
        <begin position="1"/>
        <end position="50"/>
    </location>
</feature>
<feature type="compositionally biased region" description="Polar residues" evidence="1">
    <location>
        <begin position="1"/>
        <end position="16"/>
    </location>
</feature>
<accession>A0AA88AM07</accession>
<protein>
    <submittedName>
        <fullName evidence="2">Uncharacterized protein</fullName>
    </submittedName>
</protein>
<name>A0AA88AM07_FICCA</name>
<feature type="compositionally biased region" description="Basic and acidic residues" evidence="1">
    <location>
        <begin position="24"/>
        <end position="35"/>
    </location>
</feature>
<evidence type="ECO:0000313" key="3">
    <source>
        <dbReference type="Proteomes" id="UP001187192"/>
    </source>
</evidence>